<dbReference type="InterPro" id="IPR029026">
    <property type="entry name" value="tRNA_m1G_MTases_N"/>
</dbReference>
<dbReference type="NCBIfam" id="TIGR00046">
    <property type="entry name" value="RsmE family RNA methyltransferase"/>
    <property type="match status" value="1"/>
</dbReference>
<feature type="domain" description="Ribosomal RNA small subunit methyltransferase E methyltransferase" evidence="11">
    <location>
        <begin position="72"/>
        <end position="222"/>
    </location>
</feature>
<evidence type="ECO:0000256" key="4">
    <source>
        <dbReference type="ARBA" id="ARBA00022552"/>
    </source>
</evidence>
<dbReference type="GO" id="GO:0005737">
    <property type="term" value="C:cytoplasm"/>
    <property type="evidence" value="ECO:0007669"/>
    <property type="project" value="UniProtKB-SubCell"/>
</dbReference>
<evidence type="ECO:0000259" key="11">
    <source>
        <dbReference type="Pfam" id="PF04452"/>
    </source>
</evidence>
<dbReference type="InterPro" id="IPR006700">
    <property type="entry name" value="RsmE"/>
</dbReference>
<dbReference type="Pfam" id="PF04452">
    <property type="entry name" value="Methyltrans_RNA"/>
    <property type="match status" value="1"/>
</dbReference>
<dbReference type="GO" id="GO:0070475">
    <property type="term" value="P:rRNA base methylation"/>
    <property type="evidence" value="ECO:0007669"/>
    <property type="project" value="TreeGrafter"/>
</dbReference>
<dbReference type="Proteomes" id="UP000287502">
    <property type="component" value="Chromosome"/>
</dbReference>
<accession>A0A3R5XX46</accession>
<dbReference type="EMBL" id="CP035108">
    <property type="protein sequence ID" value="QAR33365.1"/>
    <property type="molecule type" value="Genomic_DNA"/>
</dbReference>
<evidence type="ECO:0000313" key="12">
    <source>
        <dbReference type="EMBL" id="QAR33365.1"/>
    </source>
</evidence>
<dbReference type="PIRSF" id="PIRSF015601">
    <property type="entry name" value="MTase_slr0722"/>
    <property type="match status" value="1"/>
</dbReference>
<evidence type="ECO:0000256" key="1">
    <source>
        <dbReference type="ARBA" id="ARBA00004496"/>
    </source>
</evidence>
<dbReference type="RefSeq" id="WP_128466651.1">
    <property type="nucleotide sequence ID" value="NZ_CP035108.1"/>
</dbReference>
<comment type="catalytic activity">
    <reaction evidence="9 10">
        <text>uridine(1498) in 16S rRNA + S-adenosyl-L-methionine = N(3)-methyluridine(1498) in 16S rRNA + S-adenosyl-L-homocysteine + H(+)</text>
        <dbReference type="Rhea" id="RHEA:42920"/>
        <dbReference type="Rhea" id="RHEA-COMP:10283"/>
        <dbReference type="Rhea" id="RHEA-COMP:10284"/>
        <dbReference type="ChEBI" id="CHEBI:15378"/>
        <dbReference type="ChEBI" id="CHEBI:57856"/>
        <dbReference type="ChEBI" id="CHEBI:59789"/>
        <dbReference type="ChEBI" id="CHEBI:65315"/>
        <dbReference type="ChEBI" id="CHEBI:74502"/>
        <dbReference type="EC" id="2.1.1.193"/>
    </reaction>
</comment>
<comment type="function">
    <text evidence="8 10">Specifically methylates the N3 position of the uracil ring of uridine 1498 (m3U1498) in 16S rRNA. Acts on the fully assembled 30S ribosomal subunit.</text>
</comment>
<comment type="similarity">
    <text evidence="2 10">Belongs to the RNA methyltransferase RsmE family.</text>
</comment>
<evidence type="ECO:0000313" key="13">
    <source>
        <dbReference type="Proteomes" id="UP000287502"/>
    </source>
</evidence>
<evidence type="ECO:0000256" key="10">
    <source>
        <dbReference type="PIRNR" id="PIRNR015601"/>
    </source>
</evidence>
<sequence length="227" mass="25829">MKRIWLDEVSGSSCELRDDAHHYVKTVLRSREGDIFGILTPEKFCTAKITQITNKFTVLEIVEECPVKKPDYRLSVYQCVLKREYMDFAVEKYAELGVTEITPVISARSMKDVKDKSFNRYHDIAVKAVLQSENQHVPIINPPVELADITADHEEKLFFYERKEGKEPVKLKGKNAAIIIGCEGGFEEEEAEILKSKGFRVVSPFKPVLKAETAAVVFTGLVRMELE</sequence>
<dbReference type="CDD" id="cd18084">
    <property type="entry name" value="RsmE-like"/>
    <property type="match status" value="1"/>
</dbReference>
<dbReference type="EC" id="2.1.1.193" evidence="10"/>
<evidence type="ECO:0000256" key="2">
    <source>
        <dbReference type="ARBA" id="ARBA00005528"/>
    </source>
</evidence>
<keyword evidence="13" id="KW-1185">Reference proteome</keyword>
<keyword evidence="6 10" id="KW-0808">Transferase</keyword>
<keyword evidence="5 10" id="KW-0489">Methyltransferase</keyword>
<gene>
    <name evidence="12" type="ORF">EP073_08110</name>
</gene>
<dbReference type="Gene3D" id="3.40.1280.10">
    <property type="match status" value="1"/>
</dbReference>
<dbReference type="InterPro" id="IPR015947">
    <property type="entry name" value="PUA-like_sf"/>
</dbReference>
<dbReference type="PANTHER" id="PTHR30027">
    <property type="entry name" value="RIBOSOMAL RNA SMALL SUBUNIT METHYLTRANSFERASE E"/>
    <property type="match status" value="1"/>
</dbReference>
<evidence type="ECO:0000256" key="8">
    <source>
        <dbReference type="ARBA" id="ARBA00025699"/>
    </source>
</evidence>
<protein>
    <recommendedName>
        <fullName evidence="10">Ribosomal RNA small subunit methyltransferase E</fullName>
        <ecNumber evidence="10">2.1.1.193</ecNumber>
    </recommendedName>
</protein>
<evidence type="ECO:0000256" key="6">
    <source>
        <dbReference type="ARBA" id="ARBA00022679"/>
    </source>
</evidence>
<proteinExistence type="inferred from homology"/>
<evidence type="ECO:0000256" key="9">
    <source>
        <dbReference type="ARBA" id="ARBA00047944"/>
    </source>
</evidence>
<dbReference type="InterPro" id="IPR046886">
    <property type="entry name" value="RsmE_MTase_dom"/>
</dbReference>
<evidence type="ECO:0000256" key="3">
    <source>
        <dbReference type="ARBA" id="ARBA00022490"/>
    </source>
</evidence>
<keyword evidence="7 10" id="KW-0949">S-adenosyl-L-methionine</keyword>
<comment type="subcellular location">
    <subcellularLocation>
        <location evidence="1 10">Cytoplasm</location>
    </subcellularLocation>
</comment>
<dbReference type="KEGG" id="gtl:EP073_08110"/>
<keyword evidence="3 10" id="KW-0963">Cytoplasm</keyword>
<dbReference type="SUPFAM" id="SSF75217">
    <property type="entry name" value="alpha/beta knot"/>
    <property type="match status" value="1"/>
</dbReference>
<name>A0A3R5XX46_9BACT</name>
<reference evidence="12 13" key="1">
    <citation type="submission" date="2019-01" db="EMBL/GenBank/DDBJ databases">
        <title>Geovibrio thiophilus DSM 11263, complete genome.</title>
        <authorList>
            <person name="Spring S."/>
            <person name="Bunk B."/>
            <person name="Sproer C."/>
        </authorList>
    </citation>
    <scope>NUCLEOTIDE SEQUENCE [LARGE SCALE GENOMIC DNA]</scope>
    <source>
        <strain evidence="12 13">DSM 11263</strain>
    </source>
</reference>
<evidence type="ECO:0000256" key="7">
    <source>
        <dbReference type="ARBA" id="ARBA00022691"/>
    </source>
</evidence>
<dbReference type="PANTHER" id="PTHR30027:SF3">
    <property type="entry name" value="16S RRNA (URACIL(1498)-N(3))-METHYLTRANSFERASE"/>
    <property type="match status" value="1"/>
</dbReference>
<organism evidence="12 13">
    <name type="scientific">Geovibrio thiophilus</name>
    <dbReference type="NCBI Taxonomy" id="139438"/>
    <lineage>
        <taxon>Bacteria</taxon>
        <taxon>Pseudomonadati</taxon>
        <taxon>Deferribacterota</taxon>
        <taxon>Deferribacteres</taxon>
        <taxon>Deferribacterales</taxon>
        <taxon>Geovibrionaceae</taxon>
        <taxon>Geovibrio</taxon>
    </lineage>
</organism>
<dbReference type="InterPro" id="IPR029028">
    <property type="entry name" value="Alpha/beta_knot_MTases"/>
</dbReference>
<dbReference type="SUPFAM" id="SSF88697">
    <property type="entry name" value="PUA domain-like"/>
    <property type="match status" value="1"/>
</dbReference>
<evidence type="ECO:0000256" key="5">
    <source>
        <dbReference type="ARBA" id="ARBA00022603"/>
    </source>
</evidence>
<dbReference type="AlphaFoldDB" id="A0A3R5XX46"/>
<dbReference type="GO" id="GO:0070042">
    <property type="term" value="F:rRNA (uridine-N3-)-methyltransferase activity"/>
    <property type="evidence" value="ECO:0007669"/>
    <property type="project" value="TreeGrafter"/>
</dbReference>
<keyword evidence="4 10" id="KW-0698">rRNA processing</keyword>
<dbReference type="OrthoDB" id="9815641at2"/>